<sequence length="225" mass="25551">MFLTFKLTEANTPQLNILNRFSFESKLIHRESETATDFRNHYRPSLSYPPGAPSKRRFHGLGPYHAKIVFGHEKFTKVHLGCEENVVFDFGMFISEVPPLVYKHIINLLEQSEDSTTNMNCASIQFDSLPSIHITLEGYLEGNHWGGRNTAHTTTITITSREYIVVKLDEGSLPGTYPVNKEGKKTTPSSSSCFLAIQKSQYMEQHMDPWRYDGKKISSSDGSRV</sequence>
<organism evidence="1">
    <name type="scientific">Albugo laibachii Nc14</name>
    <dbReference type="NCBI Taxonomy" id="890382"/>
    <lineage>
        <taxon>Eukaryota</taxon>
        <taxon>Sar</taxon>
        <taxon>Stramenopiles</taxon>
        <taxon>Oomycota</taxon>
        <taxon>Peronosporomycetes</taxon>
        <taxon>Albuginales</taxon>
        <taxon>Albuginaceae</taxon>
        <taxon>Albugo</taxon>
    </lineage>
</organism>
<reference evidence="1" key="1">
    <citation type="journal article" date="2011" name="PLoS Biol.">
        <title>Gene gain and loss during evolution of obligate parasitism in the white rust pathogen of Arabidopsis thaliana.</title>
        <authorList>
            <person name="Kemen E."/>
            <person name="Gardiner A."/>
            <person name="Schultz-Larsen T."/>
            <person name="Kemen A.C."/>
            <person name="Balmuth A.L."/>
            <person name="Robert-Seilaniantz A."/>
            <person name="Bailey K."/>
            <person name="Holub E."/>
            <person name="Studholme D.J."/>
            <person name="Maclean D."/>
            <person name="Jones J.D."/>
        </authorList>
    </citation>
    <scope>NUCLEOTIDE SEQUENCE</scope>
</reference>
<dbReference type="Gene3D" id="2.40.70.10">
    <property type="entry name" value="Acid Proteases"/>
    <property type="match status" value="1"/>
</dbReference>
<accession>F0W6P0</accession>
<name>F0W6P0_9STRA</name>
<gene>
    <name evidence="1" type="primary">AlNc14C26G2528</name>
    <name evidence="1" type="ORF">ALNC14_029280</name>
</gene>
<evidence type="ECO:0000313" key="1">
    <source>
        <dbReference type="EMBL" id="CCA16785.1"/>
    </source>
</evidence>
<reference evidence="1" key="2">
    <citation type="submission" date="2011-02" db="EMBL/GenBank/DDBJ databases">
        <authorList>
            <person name="MacLean D."/>
        </authorList>
    </citation>
    <scope>NUCLEOTIDE SEQUENCE</scope>
</reference>
<protein>
    <submittedName>
        <fullName evidence="1">AlNc14C26G2528 protein</fullName>
    </submittedName>
</protein>
<dbReference type="EMBL" id="FR824071">
    <property type="protein sequence ID" value="CCA16785.1"/>
    <property type="molecule type" value="Genomic_DNA"/>
</dbReference>
<dbReference type="HOGENOM" id="CLU_1231771_0_0_1"/>
<proteinExistence type="predicted"/>
<dbReference type="InterPro" id="IPR021109">
    <property type="entry name" value="Peptidase_aspartic_dom_sf"/>
</dbReference>
<dbReference type="AlphaFoldDB" id="F0W6P0"/>